<keyword evidence="7" id="KW-1185">Reference proteome</keyword>
<feature type="transmembrane region" description="Helical" evidence="4">
    <location>
        <begin position="124"/>
        <end position="148"/>
    </location>
</feature>
<name>A0ABU0WQB2_9PROT</name>
<feature type="transmembrane region" description="Helical" evidence="4">
    <location>
        <begin position="160"/>
        <end position="179"/>
    </location>
</feature>
<feature type="transmembrane region" description="Helical" evidence="4">
    <location>
        <begin position="275"/>
        <end position="295"/>
    </location>
</feature>
<feature type="transmembrane region" description="Helical" evidence="4">
    <location>
        <begin position="43"/>
        <end position="64"/>
    </location>
</feature>
<accession>A0ABU0WQB2</accession>
<dbReference type="RefSeq" id="WP_306711771.1">
    <property type="nucleotide sequence ID" value="NZ_JAUJFI010000245.1"/>
</dbReference>
<dbReference type="Proteomes" id="UP001227317">
    <property type="component" value="Unassembled WGS sequence"/>
</dbReference>
<proteinExistence type="predicted"/>
<comment type="caution">
    <text evidence="6">The sequence shown here is derived from an EMBL/GenBank/DDBJ whole genome shotgun (WGS) entry which is preliminary data.</text>
</comment>
<feature type="transmembrane region" description="Helical" evidence="4">
    <location>
        <begin position="235"/>
        <end position="255"/>
    </location>
</feature>
<organism evidence="6 7">
    <name type="scientific">Azospirillum isscasi</name>
    <dbReference type="NCBI Taxonomy" id="3053926"/>
    <lineage>
        <taxon>Bacteria</taxon>
        <taxon>Pseudomonadati</taxon>
        <taxon>Pseudomonadota</taxon>
        <taxon>Alphaproteobacteria</taxon>
        <taxon>Rhodospirillales</taxon>
        <taxon>Azospirillaceae</taxon>
        <taxon>Azospirillum</taxon>
    </lineage>
</organism>
<dbReference type="EMBL" id="JAUJFI010000245">
    <property type="protein sequence ID" value="MDQ2106426.1"/>
    <property type="molecule type" value="Genomic_DNA"/>
</dbReference>
<feature type="transmembrane region" description="Helical" evidence="4">
    <location>
        <begin position="99"/>
        <end position="118"/>
    </location>
</feature>
<feature type="domain" description="Major facilitator superfamily (MFS) profile" evidence="5">
    <location>
        <begin position="236"/>
        <end position="419"/>
    </location>
</feature>
<dbReference type="Pfam" id="PF07690">
    <property type="entry name" value="MFS_1"/>
    <property type="match status" value="1"/>
</dbReference>
<protein>
    <submittedName>
        <fullName evidence="6">MFS transporter</fullName>
    </submittedName>
</protein>
<dbReference type="InterPro" id="IPR011701">
    <property type="entry name" value="MFS"/>
</dbReference>
<dbReference type="SUPFAM" id="SSF103473">
    <property type="entry name" value="MFS general substrate transporter"/>
    <property type="match status" value="1"/>
</dbReference>
<dbReference type="PANTHER" id="PTHR23534:SF1">
    <property type="entry name" value="MAJOR FACILITATOR SUPERFAMILY PROTEIN"/>
    <property type="match status" value="1"/>
</dbReference>
<dbReference type="InterPro" id="IPR020846">
    <property type="entry name" value="MFS_dom"/>
</dbReference>
<feature type="transmembrane region" description="Helical" evidence="4">
    <location>
        <begin position="302"/>
        <end position="321"/>
    </location>
</feature>
<feature type="transmembrane region" description="Helical" evidence="4">
    <location>
        <begin position="70"/>
        <end position="92"/>
    </location>
</feature>
<keyword evidence="1 4" id="KW-0812">Transmembrane</keyword>
<dbReference type="PANTHER" id="PTHR23534">
    <property type="entry name" value="MFS PERMEASE"/>
    <property type="match status" value="1"/>
</dbReference>
<feature type="transmembrane region" description="Helical" evidence="4">
    <location>
        <begin position="392"/>
        <end position="412"/>
    </location>
</feature>
<evidence type="ECO:0000256" key="3">
    <source>
        <dbReference type="ARBA" id="ARBA00023136"/>
    </source>
</evidence>
<evidence type="ECO:0000259" key="5">
    <source>
        <dbReference type="PROSITE" id="PS50850"/>
    </source>
</evidence>
<dbReference type="InterPro" id="IPR036259">
    <property type="entry name" value="MFS_trans_sf"/>
</dbReference>
<feature type="transmembrane region" description="Helical" evidence="4">
    <location>
        <begin position="327"/>
        <end position="351"/>
    </location>
</feature>
<feature type="transmembrane region" description="Helical" evidence="4">
    <location>
        <begin position="363"/>
        <end position="386"/>
    </location>
</feature>
<evidence type="ECO:0000256" key="4">
    <source>
        <dbReference type="SAM" id="Phobius"/>
    </source>
</evidence>
<evidence type="ECO:0000313" key="6">
    <source>
        <dbReference type="EMBL" id="MDQ2106426.1"/>
    </source>
</evidence>
<reference evidence="6 7" key="1">
    <citation type="submission" date="2023-06" db="EMBL/GenBank/DDBJ databases">
        <title>Azospirillum isscasensis sp.nov, a bacterium isolated from rhizosphere soil of rice.</title>
        <authorList>
            <person name="Wang H."/>
        </authorList>
    </citation>
    <scope>NUCLEOTIDE SEQUENCE [LARGE SCALE GENOMIC DNA]</scope>
    <source>
        <strain evidence="6 7">C340-1</strain>
    </source>
</reference>
<gene>
    <name evidence="6" type="ORF">QSG27_27295</name>
</gene>
<feature type="transmembrane region" description="Helical" evidence="4">
    <location>
        <begin position="191"/>
        <end position="214"/>
    </location>
</feature>
<keyword evidence="2 4" id="KW-1133">Transmembrane helix</keyword>
<sequence>MTQAETNSSTGPEAERPSAQGAFAQGAFAQGMGNVLRLATAQALAGANAVVVYATGAIVGNTLAPSSALATLPLSVFVVGMAVCTIPAGSIARRHGRRAAFLAGTGCGVLVGLLSALAVLLGSFWLFCAAMIPGGAYAAVVLSFRFAAADCVEAERRPRAMSAVMAGGVFSGVIGPQLVTLTMDLWPPHLFMATFLAQAAVAALSALVLAGVRLPKPTAAEAAGGRPLGVVVRQPRFVTAVICGIVSYLLMNFIMTAAPLAMRLCGLSQEAANLGLQWHVIAMYGPSFFTGRLIARFGAPGVVFAGLALIGASAVVGLMGLDVAHFWVSLILLGVGWNFGFLGASALVLECHRPEEKTQVQSLNDFIVFGTMALGSFASGGLLSAFGWDAVLWVSFVPLALAVAALAASASFRAGPAAG</sequence>
<dbReference type="Gene3D" id="1.20.1250.20">
    <property type="entry name" value="MFS general substrate transporter like domains"/>
    <property type="match status" value="1"/>
</dbReference>
<dbReference type="PROSITE" id="PS50850">
    <property type="entry name" value="MFS"/>
    <property type="match status" value="1"/>
</dbReference>
<evidence type="ECO:0000256" key="2">
    <source>
        <dbReference type="ARBA" id="ARBA00022989"/>
    </source>
</evidence>
<keyword evidence="3 4" id="KW-0472">Membrane</keyword>
<evidence type="ECO:0000313" key="7">
    <source>
        <dbReference type="Proteomes" id="UP001227317"/>
    </source>
</evidence>
<evidence type="ECO:0000256" key="1">
    <source>
        <dbReference type="ARBA" id="ARBA00022692"/>
    </source>
</evidence>